<sequence length="167" mass="18425">MPQALTMEGGTMENTLPRLDLMTSKLIKRTISWDKIRFVVANIADIAQSQAPFPSFSPLFPISLRKLKIEAASVSVEMVRSAAAMVSRDSPLFLPLLSNFTNPISRIGLGVWWRGGRRRFGSEGRGKNREAGGGRRSSWAGEGVGHDGGEVRSDKSGVRLGRWRRSR</sequence>
<organism evidence="2 3">
    <name type="scientific">Linum trigynum</name>
    <dbReference type="NCBI Taxonomy" id="586398"/>
    <lineage>
        <taxon>Eukaryota</taxon>
        <taxon>Viridiplantae</taxon>
        <taxon>Streptophyta</taxon>
        <taxon>Embryophyta</taxon>
        <taxon>Tracheophyta</taxon>
        <taxon>Spermatophyta</taxon>
        <taxon>Magnoliopsida</taxon>
        <taxon>eudicotyledons</taxon>
        <taxon>Gunneridae</taxon>
        <taxon>Pentapetalae</taxon>
        <taxon>rosids</taxon>
        <taxon>fabids</taxon>
        <taxon>Malpighiales</taxon>
        <taxon>Linaceae</taxon>
        <taxon>Linum</taxon>
    </lineage>
</organism>
<proteinExistence type="predicted"/>
<protein>
    <submittedName>
        <fullName evidence="2">Uncharacterized protein</fullName>
    </submittedName>
</protein>
<feature type="region of interest" description="Disordered" evidence="1">
    <location>
        <begin position="121"/>
        <end position="167"/>
    </location>
</feature>
<evidence type="ECO:0000313" key="3">
    <source>
        <dbReference type="Proteomes" id="UP001497516"/>
    </source>
</evidence>
<gene>
    <name evidence="2" type="ORF">LTRI10_LOCUS3588</name>
</gene>
<dbReference type="Proteomes" id="UP001497516">
    <property type="component" value="Chromosome 1"/>
</dbReference>
<feature type="compositionally biased region" description="Basic and acidic residues" evidence="1">
    <location>
        <begin position="144"/>
        <end position="157"/>
    </location>
</feature>
<accession>A0AAV2CI22</accession>
<keyword evidence="3" id="KW-1185">Reference proteome</keyword>
<name>A0AAV2CI22_9ROSI</name>
<evidence type="ECO:0000256" key="1">
    <source>
        <dbReference type="SAM" id="MobiDB-lite"/>
    </source>
</evidence>
<dbReference type="EMBL" id="OZ034813">
    <property type="protein sequence ID" value="CAL1355856.1"/>
    <property type="molecule type" value="Genomic_DNA"/>
</dbReference>
<reference evidence="2 3" key="1">
    <citation type="submission" date="2024-04" db="EMBL/GenBank/DDBJ databases">
        <authorList>
            <person name="Fracassetti M."/>
        </authorList>
    </citation>
    <scope>NUCLEOTIDE SEQUENCE [LARGE SCALE GENOMIC DNA]</scope>
</reference>
<feature type="compositionally biased region" description="Basic and acidic residues" evidence="1">
    <location>
        <begin position="121"/>
        <end position="133"/>
    </location>
</feature>
<dbReference type="AlphaFoldDB" id="A0AAV2CI22"/>
<evidence type="ECO:0000313" key="2">
    <source>
        <dbReference type="EMBL" id="CAL1355856.1"/>
    </source>
</evidence>